<dbReference type="Pfam" id="PF19279">
    <property type="entry name" value="YegS_C"/>
    <property type="match status" value="1"/>
</dbReference>
<dbReference type="PANTHER" id="PTHR12358">
    <property type="entry name" value="SPHINGOSINE KINASE"/>
    <property type="match status" value="1"/>
</dbReference>
<dbReference type="InterPro" id="IPR045540">
    <property type="entry name" value="YegS/DAGK_C"/>
</dbReference>
<dbReference type="GO" id="GO:0001727">
    <property type="term" value="F:lipid kinase activity"/>
    <property type="evidence" value="ECO:0007669"/>
    <property type="project" value="TreeGrafter"/>
</dbReference>
<keyword evidence="1" id="KW-0808">Transferase</keyword>
<dbReference type="PROSITE" id="PS50146">
    <property type="entry name" value="DAGK"/>
    <property type="match status" value="1"/>
</dbReference>
<dbReference type="Proteomes" id="UP001165085">
    <property type="component" value="Unassembled WGS sequence"/>
</dbReference>
<keyword evidence="8" id="KW-1185">Reference proteome</keyword>
<evidence type="ECO:0000256" key="3">
    <source>
        <dbReference type="ARBA" id="ARBA00022777"/>
    </source>
</evidence>
<feature type="domain" description="DAGKc" evidence="6">
    <location>
        <begin position="154"/>
        <end position="299"/>
    </location>
</feature>
<dbReference type="EMBL" id="BRXY01000277">
    <property type="protein sequence ID" value="GMH83006.1"/>
    <property type="molecule type" value="Genomic_DNA"/>
</dbReference>
<evidence type="ECO:0000256" key="1">
    <source>
        <dbReference type="ARBA" id="ARBA00022679"/>
    </source>
</evidence>
<dbReference type="SMART" id="SM00046">
    <property type="entry name" value="DAGKc"/>
    <property type="match status" value="1"/>
</dbReference>
<evidence type="ECO:0000313" key="8">
    <source>
        <dbReference type="Proteomes" id="UP001165085"/>
    </source>
</evidence>
<comment type="caution">
    <text evidence="7">The sequence shown here is derived from an EMBL/GenBank/DDBJ whole genome shotgun (WGS) entry which is preliminary data.</text>
</comment>
<evidence type="ECO:0000256" key="2">
    <source>
        <dbReference type="ARBA" id="ARBA00022741"/>
    </source>
</evidence>
<feature type="region of interest" description="Disordered" evidence="5">
    <location>
        <begin position="1"/>
        <end position="24"/>
    </location>
</feature>
<name>A0A9W7B305_9STRA</name>
<dbReference type="InterPro" id="IPR017438">
    <property type="entry name" value="ATP-NAD_kinase_N"/>
</dbReference>
<dbReference type="AlphaFoldDB" id="A0A9W7B305"/>
<dbReference type="GO" id="GO:0005524">
    <property type="term" value="F:ATP binding"/>
    <property type="evidence" value="ECO:0007669"/>
    <property type="project" value="UniProtKB-KW"/>
</dbReference>
<keyword evidence="3" id="KW-0418">Kinase</keyword>
<reference evidence="8" key="1">
    <citation type="journal article" date="2023" name="Commun. Biol.">
        <title>Genome analysis of Parmales, the sister group of diatoms, reveals the evolutionary specialization of diatoms from phago-mixotrophs to photoautotrophs.</title>
        <authorList>
            <person name="Ban H."/>
            <person name="Sato S."/>
            <person name="Yoshikawa S."/>
            <person name="Yamada K."/>
            <person name="Nakamura Y."/>
            <person name="Ichinomiya M."/>
            <person name="Sato N."/>
            <person name="Blanc-Mathieu R."/>
            <person name="Endo H."/>
            <person name="Kuwata A."/>
            <person name="Ogata H."/>
        </authorList>
    </citation>
    <scope>NUCLEOTIDE SEQUENCE [LARGE SCALE GENOMIC DNA]</scope>
    <source>
        <strain evidence="8">NIES 3701</strain>
    </source>
</reference>
<dbReference type="GO" id="GO:0005737">
    <property type="term" value="C:cytoplasm"/>
    <property type="evidence" value="ECO:0007669"/>
    <property type="project" value="TreeGrafter"/>
</dbReference>
<evidence type="ECO:0000259" key="6">
    <source>
        <dbReference type="PROSITE" id="PS50146"/>
    </source>
</evidence>
<keyword evidence="4" id="KW-0067">ATP-binding</keyword>
<proteinExistence type="predicted"/>
<accession>A0A9W7B305</accession>
<keyword evidence="2" id="KW-0547">Nucleotide-binding</keyword>
<dbReference type="PANTHER" id="PTHR12358:SF31">
    <property type="entry name" value="ACYLGLYCEROL KINASE, MITOCHONDRIAL"/>
    <property type="match status" value="1"/>
</dbReference>
<dbReference type="OrthoDB" id="3853857at2759"/>
<dbReference type="GO" id="GO:0016020">
    <property type="term" value="C:membrane"/>
    <property type="evidence" value="ECO:0007669"/>
    <property type="project" value="TreeGrafter"/>
</dbReference>
<dbReference type="InterPro" id="IPR016064">
    <property type="entry name" value="NAD/diacylglycerol_kinase_sf"/>
</dbReference>
<protein>
    <recommendedName>
        <fullName evidence="6">DAGKc domain-containing protein</fullName>
    </recommendedName>
</protein>
<gene>
    <name evidence="7" type="ORF">TrST_g609</name>
</gene>
<dbReference type="Pfam" id="PF00781">
    <property type="entry name" value="DAGK_cat"/>
    <property type="match status" value="1"/>
</dbReference>
<dbReference type="InterPro" id="IPR050187">
    <property type="entry name" value="Lipid_Phosphate_FormReg"/>
</dbReference>
<dbReference type="Gene3D" id="2.60.200.40">
    <property type="match status" value="1"/>
</dbReference>
<dbReference type="InterPro" id="IPR001206">
    <property type="entry name" value="Diacylglycerol_kinase_cat_dom"/>
</dbReference>
<evidence type="ECO:0000256" key="5">
    <source>
        <dbReference type="SAM" id="MobiDB-lite"/>
    </source>
</evidence>
<sequence>METGSTSEPLLDPHMSSVHNTDSPVASSNWPSVLDSLKFLPINNLSSSAATQNTVVPSKLCLDASNNAIVTSATTSINIDDCIGADITDTGLLTIHAYPQSAPKCGSTSTKPRPRTYSQSTFQLQSSDAGTLDLPLCNSTLLPLLRSLCNPSSSSNRKYLVLVNPFSGKKQGLKIAQEIVKPMLLQSNITPIITPTTHPGHATELMSSPTLLSSYDAIIAVGGDGLLYEMMQGLSHRPDSSTFLEQMPFGIVPAGSGNGLAASVNSVADKFDDTTSNVFVICKNVPKPADLSLYDTSEGNSYASFLSLSWGIVADVDLESEVLRALGSLRFDVYAVWRMIALKQYRAKLSYINCEVEMPPIGETVGEDWTTIEDNFLCFWALQTSHASQGMHTSPASKMDDGKFHLYIVRGKATRLNLLTSFLAFEDGSHVKQKHMEIIECTAFRLEPLTDNSHIDIDGEEVEYGTIQGQVKAGAWRLFY</sequence>
<dbReference type="GO" id="GO:0046512">
    <property type="term" value="P:sphingosine biosynthetic process"/>
    <property type="evidence" value="ECO:0007669"/>
    <property type="project" value="TreeGrafter"/>
</dbReference>
<dbReference type="Gene3D" id="3.40.50.10330">
    <property type="entry name" value="Probable inorganic polyphosphate/atp-NAD kinase, domain 1"/>
    <property type="match status" value="1"/>
</dbReference>
<evidence type="ECO:0000313" key="7">
    <source>
        <dbReference type="EMBL" id="GMH83006.1"/>
    </source>
</evidence>
<evidence type="ECO:0000256" key="4">
    <source>
        <dbReference type="ARBA" id="ARBA00022840"/>
    </source>
</evidence>
<dbReference type="SUPFAM" id="SSF111331">
    <property type="entry name" value="NAD kinase/diacylglycerol kinase-like"/>
    <property type="match status" value="1"/>
</dbReference>
<organism evidence="7 8">
    <name type="scientific">Triparma strigata</name>
    <dbReference type="NCBI Taxonomy" id="1606541"/>
    <lineage>
        <taxon>Eukaryota</taxon>
        <taxon>Sar</taxon>
        <taxon>Stramenopiles</taxon>
        <taxon>Ochrophyta</taxon>
        <taxon>Bolidophyceae</taxon>
        <taxon>Parmales</taxon>
        <taxon>Triparmaceae</taxon>
        <taxon>Triparma</taxon>
    </lineage>
</organism>